<dbReference type="EMBL" id="CAUYUJ010020503">
    <property type="protein sequence ID" value="CAK0898711.1"/>
    <property type="molecule type" value="Genomic_DNA"/>
</dbReference>
<sequence length="290" mass="29427">MPRRLLVAAPRATMAFGLPMVGTLTRGLHRARHAGLQSGLAAGSACLRCGLAAPTLHARGHVALRGPPSDGDQEVRRQTIDQPIGARQAVEDIFRDSLGDGASAAEAEYYYGDATVSTAEVGVGVDAVAELVELSAAGVAVGGPRPGQTARAGGDRAGAAPSRPPPAASGPGLPPRSSTTWTAGSASSSTTCCGSDSLSSAGTSSLVASPSPLASRPVSRPNQSQVCLDQENPPPSPPRDLREARKINVGKPTPRPDVWKICAPNITSWGVGCTSGSSQVCAPAVFRSRG</sequence>
<feature type="compositionally biased region" description="Low complexity" evidence="1">
    <location>
        <begin position="175"/>
        <end position="187"/>
    </location>
</feature>
<evidence type="ECO:0000313" key="3">
    <source>
        <dbReference type="Proteomes" id="UP001189429"/>
    </source>
</evidence>
<accession>A0ABN9XG97</accession>
<feature type="compositionally biased region" description="Low complexity" evidence="1">
    <location>
        <begin position="201"/>
        <end position="221"/>
    </location>
</feature>
<feature type="region of interest" description="Disordered" evidence="1">
    <location>
        <begin position="140"/>
        <end position="187"/>
    </location>
</feature>
<reference evidence="2" key="1">
    <citation type="submission" date="2023-10" db="EMBL/GenBank/DDBJ databases">
        <authorList>
            <person name="Chen Y."/>
            <person name="Shah S."/>
            <person name="Dougan E. K."/>
            <person name="Thang M."/>
            <person name="Chan C."/>
        </authorList>
    </citation>
    <scope>NUCLEOTIDE SEQUENCE [LARGE SCALE GENOMIC DNA]</scope>
</reference>
<keyword evidence="3" id="KW-1185">Reference proteome</keyword>
<comment type="caution">
    <text evidence="2">The sequence shown here is derived from an EMBL/GenBank/DDBJ whole genome shotgun (WGS) entry which is preliminary data.</text>
</comment>
<gene>
    <name evidence="2" type="ORF">PCOR1329_LOCUS76446</name>
</gene>
<protein>
    <submittedName>
        <fullName evidence="2">Uncharacterized protein</fullName>
    </submittedName>
</protein>
<feature type="compositionally biased region" description="Pro residues" evidence="1">
    <location>
        <begin position="162"/>
        <end position="174"/>
    </location>
</feature>
<name>A0ABN9XG97_9DINO</name>
<evidence type="ECO:0000256" key="1">
    <source>
        <dbReference type="SAM" id="MobiDB-lite"/>
    </source>
</evidence>
<feature type="region of interest" description="Disordered" evidence="1">
    <location>
        <begin position="201"/>
        <end position="256"/>
    </location>
</feature>
<proteinExistence type="predicted"/>
<organism evidence="2 3">
    <name type="scientific">Prorocentrum cordatum</name>
    <dbReference type="NCBI Taxonomy" id="2364126"/>
    <lineage>
        <taxon>Eukaryota</taxon>
        <taxon>Sar</taxon>
        <taxon>Alveolata</taxon>
        <taxon>Dinophyceae</taxon>
        <taxon>Prorocentrales</taxon>
        <taxon>Prorocentraceae</taxon>
        <taxon>Prorocentrum</taxon>
    </lineage>
</organism>
<dbReference type="Proteomes" id="UP001189429">
    <property type="component" value="Unassembled WGS sequence"/>
</dbReference>
<evidence type="ECO:0000313" key="2">
    <source>
        <dbReference type="EMBL" id="CAK0898711.1"/>
    </source>
</evidence>